<accession>A0A380TCD0</accession>
<sequence>MSADERISLHLAALFRHGLQADGVRAATDLKGVSEVWPAPGSGPAWAWYLWLTTSPGAYELRLVEAEVVSVGPSRLARGSLALRYFPAPAEPVFACLAPAQQDLLRSPVFDETHTPGFGLNDRIPPDWFNVGTIELYEAADDTASVLMLAADDPLAASLAPPWPQVENARSDVPAWQLAYPIFDALIGLTSYMERRQPARVICSRRPGAVPDSGLKAALVAFVDRDQPEAATTVDRLEAVLGSDPWQTLCRYPVRGPGETDCRRHRHCSGEHDHHHHDHHRHSCTADISIPLRCSETWWTLAAFDGAITALPCGCH</sequence>
<gene>
    <name evidence="1" type="ORF">DF3PB_2440004</name>
</gene>
<organism evidence="1">
    <name type="scientific">metagenome</name>
    <dbReference type="NCBI Taxonomy" id="256318"/>
    <lineage>
        <taxon>unclassified sequences</taxon>
        <taxon>metagenomes</taxon>
    </lineage>
</organism>
<evidence type="ECO:0000313" key="1">
    <source>
        <dbReference type="EMBL" id="SUS06132.1"/>
    </source>
</evidence>
<name>A0A380TCD0_9ZZZZ</name>
<dbReference type="AlphaFoldDB" id="A0A380TCD0"/>
<dbReference type="EMBL" id="UIDG01000162">
    <property type="protein sequence ID" value="SUS06132.1"/>
    <property type="molecule type" value="Genomic_DNA"/>
</dbReference>
<proteinExistence type="predicted"/>
<protein>
    <submittedName>
        <fullName evidence="1">Uncharacterized protein</fullName>
    </submittedName>
</protein>
<reference evidence="1" key="1">
    <citation type="submission" date="2018-07" db="EMBL/GenBank/DDBJ databases">
        <authorList>
            <person name="Quirk P.G."/>
            <person name="Krulwich T.A."/>
        </authorList>
    </citation>
    <scope>NUCLEOTIDE SEQUENCE</scope>
</reference>